<protein>
    <submittedName>
        <fullName evidence="1">Uncharacterized protein</fullName>
    </submittedName>
</protein>
<dbReference type="PANTHER" id="PTHR36802">
    <property type="entry name" value="OS02G0815400 PROTEIN"/>
    <property type="match status" value="1"/>
</dbReference>
<dbReference type="Proteomes" id="UP000288805">
    <property type="component" value="Unassembled WGS sequence"/>
</dbReference>
<dbReference type="AlphaFoldDB" id="A0A438JQJ5"/>
<reference evidence="1 2" key="1">
    <citation type="journal article" date="2018" name="PLoS Genet.">
        <title>Population sequencing reveals clonal diversity and ancestral inbreeding in the grapevine cultivar Chardonnay.</title>
        <authorList>
            <person name="Roach M.J."/>
            <person name="Johnson D.L."/>
            <person name="Bohlmann J."/>
            <person name="van Vuuren H.J."/>
            <person name="Jones S.J."/>
            <person name="Pretorius I.S."/>
            <person name="Schmidt S.A."/>
            <person name="Borneman A.R."/>
        </authorList>
    </citation>
    <scope>NUCLEOTIDE SEQUENCE [LARGE SCALE GENOMIC DNA]</scope>
    <source>
        <strain evidence="2">cv. Chardonnay</strain>
        <tissue evidence="1">Leaf</tissue>
    </source>
</reference>
<accession>A0A438JQJ5</accession>
<organism evidence="1 2">
    <name type="scientific">Vitis vinifera</name>
    <name type="common">Grape</name>
    <dbReference type="NCBI Taxonomy" id="29760"/>
    <lineage>
        <taxon>Eukaryota</taxon>
        <taxon>Viridiplantae</taxon>
        <taxon>Streptophyta</taxon>
        <taxon>Embryophyta</taxon>
        <taxon>Tracheophyta</taxon>
        <taxon>Spermatophyta</taxon>
        <taxon>Magnoliopsida</taxon>
        <taxon>eudicotyledons</taxon>
        <taxon>Gunneridae</taxon>
        <taxon>Pentapetalae</taxon>
        <taxon>rosids</taxon>
        <taxon>Vitales</taxon>
        <taxon>Vitaceae</taxon>
        <taxon>Viteae</taxon>
        <taxon>Vitis</taxon>
    </lineage>
</organism>
<dbReference type="PANTHER" id="PTHR36802:SF1">
    <property type="entry name" value="OS02G0815400 PROTEIN"/>
    <property type="match status" value="1"/>
</dbReference>
<gene>
    <name evidence="1" type="ORF">CK203_019669</name>
</gene>
<evidence type="ECO:0000313" key="1">
    <source>
        <dbReference type="EMBL" id="RVX11213.1"/>
    </source>
</evidence>
<evidence type="ECO:0000313" key="2">
    <source>
        <dbReference type="Proteomes" id="UP000288805"/>
    </source>
</evidence>
<dbReference type="EMBL" id="QGNW01000031">
    <property type="protein sequence ID" value="RVX11213.1"/>
    <property type="molecule type" value="Genomic_DNA"/>
</dbReference>
<sequence>MASLLHLRHPHSVFNLSSSSPTLLFLHSPHHIPLKPSHSTSITLKFLHFRPHTAPFALTDSDSPKSLSPTPKPRKPFSKNLLFGPVFLQDSFDLPSDYFAQLPRDLRLDLNDAAFDLSSGPVIDENKEDHIKAFKPYPGDRDQPTKLPLIWEVASFKFEVKSSAIATCPVVYFKGFNHWPLVLLHALLAFGLATYSQAQQLTHLSCYLHTCHLLLCCRDLLVLCHVSSTSQLTKCLALVVPAAPCLGFA</sequence>
<comment type="caution">
    <text evidence="1">The sequence shown here is derived from an EMBL/GenBank/DDBJ whole genome shotgun (WGS) entry which is preliminary data.</text>
</comment>
<proteinExistence type="predicted"/>
<name>A0A438JQJ5_VITVI</name>